<feature type="region of interest" description="Disordered" evidence="1">
    <location>
        <begin position="381"/>
        <end position="401"/>
    </location>
</feature>
<keyword evidence="2" id="KW-0472">Membrane</keyword>
<sequence length="532" mass="54846">MPASLPGGPGVRGSRFPPLRLLTLHLLTMRGWSLLACGTGTLVLAWLLGRRELLNVAVFLVAAPLVAAAALRVGLPRLQVRRSFTAHHATANRATAGRECTVVVEIAPPAAGIGQGPAPGAAQQSSRGPLRLTETLPAGAGPSPSAIVSVPGTFRYGLRPPRRGLYAVGPLTVESTDPFGLARRTVALGGPSPLTVLGPLPRVETGPLPGLRGGTDATAFRGAASADSDDAATREYRDGDPMRRVHWGTTARRGRLMVRQEQPRTPRRATVVVDRSAAAFVRGSAASGHAPSDRPEPVGHFPSVPGTTTACFDWAVAAAAGIGASLARLGYAVELLDRHGDPLAASSPTASDPARAVFEGAGAVDELRCVLAALGLEAEAEQPAGSGRGAGGSGPDWSGSDRIASGRYGSARYGMGSPVVLLTGRLDEAGARAWVDSLGPDRAVSVLLASGLPEESASAVRVFRENGWRAAAAAPNVPLEQAWLALDTWSPLPPSPRPTAPSHVPTPRHPTPPPRPTTPPRPRDGAHPGQAP</sequence>
<dbReference type="PANTHER" id="PTHR34351">
    <property type="entry name" value="SLR1927 PROTEIN-RELATED"/>
    <property type="match status" value="1"/>
</dbReference>
<dbReference type="InterPro" id="IPR002881">
    <property type="entry name" value="DUF58"/>
</dbReference>
<comment type="caution">
    <text evidence="4">The sequence shown here is derived from an EMBL/GenBank/DDBJ whole genome shotgun (WGS) entry which is preliminary data.</text>
</comment>
<keyword evidence="2" id="KW-1133">Transmembrane helix</keyword>
<dbReference type="PANTHER" id="PTHR34351:SF1">
    <property type="entry name" value="SLR1927 PROTEIN"/>
    <property type="match status" value="1"/>
</dbReference>
<feature type="domain" description="DUF58" evidence="3">
    <location>
        <begin position="233"/>
        <end position="279"/>
    </location>
</feature>
<evidence type="ECO:0000256" key="2">
    <source>
        <dbReference type="SAM" id="Phobius"/>
    </source>
</evidence>
<evidence type="ECO:0000256" key="1">
    <source>
        <dbReference type="SAM" id="MobiDB-lite"/>
    </source>
</evidence>
<proteinExistence type="predicted"/>
<feature type="region of interest" description="Disordered" evidence="1">
    <location>
        <begin position="489"/>
        <end position="532"/>
    </location>
</feature>
<organism evidence="4 5">
    <name type="scientific">Arthrobacter ginkgonis</name>
    <dbReference type="NCBI Taxonomy" id="1630594"/>
    <lineage>
        <taxon>Bacteria</taxon>
        <taxon>Bacillati</taxon>
        <taxon>Actinomycetota</taxon>
        <taxon>Actinomycetes</taxon>
        <taxon>Micrococcales</taxon>
        <taxon>Micrococcaceae</taxon>
        <taxon>Arthrobacter</taxon>
    </lineage>
</organism>
<evidence type="ECO:0000313" key="5">
    <source>
        <dbReference type="Proteomes" id="UP001500752"/>
    </source>
</evidence>
<feature type="compositionally biased region" description="Pro residues" evidence="1">
    <location>
        <begin position="507"/>
        <end position="520"/>
    </location>
</feature>
<feature type="transmembrane region" description="Helical" evidence="2">
    <location>
        <begin position="53"/>
        <end position="75"/>
    </location>
</feature>
<evidence type="ECO:0000313" key="4">
    <source>
        <dbReference type="EMBL" id="GAA3692812.1"/>
    </source>
</evidence>
<reference evidence="5" key="1">
    <citation type="journal article" date="2019" name="Int. J. Syst. Evol. Microbiol.">
        <title>The Global Catalogue of Microorganisms (GCM) 10K type strain sequencing project: providing services to taxonomists for standard genome sequencing and annotation.</title>
        <authorList>
            <consortium name="The Broad Institute Genomics Platform"/>
            <consortium name="The Broad Institute Genome Sequencing Center for Infectious Disease"/>
            <person name="Wu L."/>
            <person name="Ma J."/>
        </authorList>
    </citation>
    <scope>NUCLEOTIDE SEQUENCE [LARGE SCALE GENOMIC DNA]</scope>
    <source>
        <strain evidence="5">JCM 30742</strain>
    </source>
</reference>
<feature type="compositionally biased region" description="Low complexity" evidence="1">
    <location>
        <begin position="114"/>
        <end position="124"/>
    </location>
</feature>
<gene>
    <name evidence="4" type="ORF">GCM10023081_32760</name>
</gene>
<keyword evidence="2" id="KW-0812">Transmembrane</keyword>
<name>A0ABP7CLC9_9MICC</name>
<accession>A0ABP7CLC9</accession>
<dbReference type="EMBL" id="BAABEO010000023">
    <property type="protein sequence ID" value="GAA3692812.1"/>
    <property type="molecule type" value="Genomic_DNA"/>
</dbReference>
<protein>
    <submittedName>
        <fullName evidence="4">DUF58 domain-containing protein</fullName>
    </submittedName>
</protein>
<dbReference type="Proteomes" id="UP001500752">
    <property type="component" value="Unassembled WGS sequence"/>
</dbReference>
<evidence type="ECO:0000259" key="3">
    <source>
        <dbReference type="Pfam" id="PF01882"/>
    </source>
</evidence>
<feature type="transmembrane region" description="Helical" evidence="2">
    <location>
        <begin position="21"/>
        <end position="47"/>
    </location>
</feature>
<feature type="region of interest" description="Disordered" evidence="1">
    <location>
        <begin position="114"/>
        <end position="144"/>
    </location>
</feature>
<dbReference type="Pfam" id="PF01882">
    <property type="entry name" value="DUF58"/>
    <property type="match status" value="1"/>
</dbReference>
<keyword evidence="5" id="KW-1185">Reference proteome</keyword>